<feature type="compositionally biased region" description="Low complexity" evidence="6">
    <location>
        <begin position="645"/>
        <end position="655"/>
    </location>
</feature>
<feature type="compositionally biased region" description="Polar residues" evidence="6">
    <location>
        <begin position="696"/>
        <end position="707"/>
    </location>
</feature>
<dbReference type="PANTHER" id="PTHR47338:SF4">
    <property type="entry name" value="ZN(II)2CYS6 TRANSCRIPTION FACTOR (EUROFUNG)"/>
    <property type="match status" value="1"/>
</dbReference>
<dbReference type="Gene3D" id="4.10.240.10">
    <property type="entry name" value="Zn(2)-C6 fungal-type DNA-binding domain"/>
    <property type="match status" value="1"/>
</dbReference>
<feature type="domain" description="Zn(2)-C6 fungal-type" evidence="7">
    <location>
        <begin position="37"/>
        <end position="67"/>
    </location>
</feature>
<evidence type="ECO:0000256" key="3">
    <source>
        <dbReference type="ARBA" id="ARBA00023015"/>
    </source>
</evidence>
<proteinExistence type="predicted"/>
<keyword evidence="5" id="KW-0539">Nucleus</keyword>
<organism evidence="8 9">
    <name type="scientific">Dothidotthia symphoricarpi CBS 119687</name>
    <dbReference type="NCBI Taxonomy" id="1392245"/>
    <lineage>
        <taxon>Eukaryota</taxon>
        <taxon>Fungi</taxon>
        <taxon>Dikarya</taxon>
        <taxon>Ascomycota</taxon>
        <taxon>Pezizomycotina</taxon>
        <taxon>Dothideomycetes</taxon>
        <taxon>Pleosporomycetidae</taxon>
        <taxon>Pleosporales</taxon>
        <taxon>Dothidotthiaceae</taxon>
        <taxon>Dothidotthia</taxon>
    </lineage>
</organism>
<dbReference type="RefSeq" id="XP_033521462.1">
    <property type="nucleotide sequence ID" value="XM_033664058.1"/>
</dbReference>
<keyword evidence="4" id="KW-0804">Transcription</keyword>
<evidence type="ECO:0000256" key="2">
    <source>
        <dbReference type="ARBA" id="ARBA00022723"/>
    </source>
</evidence>
<evidence type="ECO:0000256" key="6">
    <source>
        <dbReference type="SAM" id="MobiDB-lite"/>
    </source>
</evidence>
<evidence type="ECO:0000259" key="7">
    <source>
        <dbReference type="PROSITE" id="PS50048"/>
    </source>
</evidence>
<feature type="region of interest" description="Disordered" evidence="6">
    <location>
        <begin position="645"/>
        <end position="738"/>
    </location>
</feature>
<dbReference type="Pfam" id="PF04082">
    <property type="entry name" value="Fungal_trans"/>
    <property type="match status" value="1"/>
</dbReference>
<keyword evidence="9" id="KW-1185">Reference proteome</keyword>
<feature type="compositionally biased region" description="Polar residues" evidence="6">
    <location>
        <begin position="114"/>
        <end position="133"/>
    </location>
</feature>
<reference evidence="8" key="1">
    <citation type="journal article" date="2020" name="Stud. Mycol.">
        <title>101 Dothideomycetes genomes: a test case for predicting lifestyles and emergence of pathogens.</title>
        <authorList>
            <person name="Haridas S."/>
            <person name="Albert R."/>
            <person name="Binder M."/>
            <person name="Bloem J."/>
            <person name="Labutti K."/>
            <person name="Salamov A."/>
            <person name="Andreopoulos B."/>
            <person name="Baker S."/>
            <person name="Barry K."/>
            <person name="Bills G."/>
            <person name="Bluhm B."/>
            <person name="Cannon C."/>
            <person name="Castanera R."/>
            <person name="Culley D."/>
            <person name="Daum C."/>
            <person name="Ezra D."/>
            <person name="Gonzalez J."/>
            <person name="Henrissat B."/>
            <person name="Kuo A."/>
            <person name="Liang C."/>
            <person name="Lipzen A."/>
            <person name="Lutzoni F."/>
            <person name="Magnuson J."/>
            <person name="Mondo S."/>
            <person name="Nolan M."/>
            <person name="Ohm R."/>
            <person name="Pangilinan J."/>
            <person name="Park H.-J."/>
            <person name="Ramirez L."/>
            <person name="Alfaro M."/>
            <person name="Sun H."/>
            <person name="Tritt A."/>
            <person name="Yoshinaga Y."/>
            <person name="Zwiers L.-H."/>
            <person name="Turgeon B."/>
            <person name="Goodwin S."/>
            <person name="Spatafora J."/>
            <person name="Crous P."/>
            <person name="Grigoriev I."/>
        </authorList>
    </citation>
    <scope>NUCLEOTIDE SEQUENCE</scope>
    <source>
        <strain evidence="8">CBS 119687</strain>
    </source>
</reference>
<dbReference type="Pfam" id="PF00172">
    <property type="entry name" value="Zn_clus"/>
    <property type="match status" value="1"/>
</dbReference>
<evidence type="ECO:0000256" key="1">
    <source>
        <dbReference type="ARBA" id="ARBA00004123"/>
    </source>
</evidence>
<evidence type="ECO:0000313" key="8">
    <source>
        <dbReference type="EMBL" id="KAF2127073.1"/>
    </source>
</evidence>
<evidence type="ECO:0000256" key="5">
    <source>
        <dbReference type="ARBA" id="ARBA00023242"/>
    </source>
</evidence>
<protein>
    <recommendedName>
        <fullName evidence="7">Zn(2)-C6 fungal-type domain-containing protein</fullName>
    </recommendedName>
</protein>
<dbReference type="GO" id="GO:0003677">
    <property type="term" value="F:DNA binding"/>
    <property type="evidence" value="ECO:0007669"/>
    <property type="project" value="InterPro"/>
</dbReference>
<dbReference type="Proteomes" id="UP000799771">
    <property type="component" value="Unassembled WGS sequence"/>
</dbReference>
<dbReference type="PROSITE" id="PS50048">
    <property type="entry name" value="ZN2_CY6_FUNGAL_2"/>
    <property type="match status" value="1"/>
</dbReference>
<dbReference type="InterPro" id="IPR050815">
    <property type="entry name" value="TF_fung"/>
</dbReference>
<feature type="region of interest" description="Disordered" evidence="6">
    <location>
        <begin position="98"/>
        <end position="136"/>
    </location>
</feature>
<gene>
    <name evidence="8" type="ORF">P153DRAFT_295888</name>
</gene>
<feature type="compositionally biased region" description="Polar residues" evidence="6">
    <location>
        <begin position="666"/>
        <end position="677"/>
    </location>
</feature>
<dbReference type="GO" id="GO:0000981">
    <property type="term" value="F:DNA-binding transcription factor activity, RNA polymerase II-specific"/>
    <property type="evidence" value="ECO:0007669"/>
    <property type="project" value="InterPro"/>
</dbReference>
<dbReference type="GeneID" id="54404490"/>
<evidence type="ECO:0000313" key="9">
    <source>
        <dbReference type="Proteomes" id="UP000799771"/>
    </source>
</evidence>
<dbReference type="EMBL" id="ML977511">
    <property type="protein sequence ID" value="KAF2127073.1"/>
    <property type="molecule type" value="Genomic_DNA"/>
</dbReference>
<sequence>MSTKVSQAMAAAMSRPQIGIDRLPARRVSNEPREAMNCKSCRKRKIKCNRTRPTCEACQVFNCSCVYASDAVPKKRGPKTDVLEALLKRVDGLEKRLHTEGKSDDLTELDPSAIQDTSDDTATSGSPSTSQPTLDIASAPNHANQLMSPVEPSLQAPTLAPELLLDTYFARIHGKPYYILDETTTRQRLHANQLPGHLGYAIYAVSARYAPHFGGYNSAVRIGQEYARRSRMELDIDEPSIEALQTLMLLSQASHQLGKGKKTFMLLTSAISMAIALDLHRELPTGMKVTPAEREGRRRLFWSCYLMDRFAATGSKRPSLIADESIVLRLPSWQMHPGAMLLEGDYFPNGSNLQYMGGSGKGGQGSMGMLIGISRILGITNRYLAAGGVKGDSHFPWHSLSNLSKIRHELDIWASDTQDTFTSIEALFGQPDSTILVLSKLVYHLIHCLVYRPFLPVDLAELSSTSQHQPWQIEATNLCFLHANAIAELAEIGRASSIIDWPAFVGYCVSTAGTIHVHGAHYPSREGEVFSVSAEFLSREMQQLSELRFIWAGAQHQRETLQTIYGCHTELVKSLASNPMRYAPVFQLEDFFDRYPGQIFDGSHITFTDIAVESIHESLTTYNIEQRNNMYMNSGVIGNIQSYSQPVQSQPSHYSNGHSNKRRRSTATSSKTVQSQAPLPTPTTSTHPPILRESRPSNAGMSDSSPSPLDAKANQGPNSAFPPFTPPPNNGALNLPGTTNGNGLALPFSPNFSFSPLPQFASLAPSPVPRAANLNLQNGNGHENTFSHFDPMLSMPTPYDQQPTPGAGSTSGTSVHTDPDSKDPFLSLLEQLAENEVSRGGPSELDFFLSGQSG</sequence>
<name>A0A6A6A7F5_9PLEO</name>
<keyword evidence="3" id="KW-0805">Transcription regulation</keyword>
<dbReference type="AlphaFoldDB" id="A0A6A6A7F5"/>
<dbReference type="SUPFAM" id="SSF57701">
    <property type="entry name" value="Zn2/Cys6 DNA-binding domain"/>
    <property type="match status" value="1"/>
</dbReference>
<dbReference type="PANTHER" id="PTHR47338">
    <property type="entry name" value="ZN(II)2CYS6 TRANSCRIPTION FACTOR (EUROFUNG)-RELATED"/>
    <property type="match status" value="1"/>
</dbReference>
<dbReference type="OrthoDB" id="5297881at2759"/>
<dbReference type="InterPro" id="IPR001138">
    <property type="entry name" value="Zn2Cys6_DnaBD"/>
</dbReference>
<dbReference type="CDD" id="cd00067">
    <property type="entry name" value="GAL4"/>
    <property type="match status" value="1"/>
</dbReference>
<dbReference type="InterPro" id="IPR007219">
    <property type="entry name" value="XnlR_reg_dom"/>
</dbReference>
<dbReference type="GO" id="GO:0008270">
    <property type="term" value="F:zinc ion binding"/>
    <property type="evidence" value="ECO:0007669"/>
    <property type="project" value="InterPro"/>
</dbReference>
<dbReference type="CDD" id="cd12148">
    <property type="entry name" value="fungal_TF_MHR"/>
    <property type="match status" value="1"/>
</dbReference>
<accession>A0A6A6A7F5</accession>
<dbReference type="GO" id="GO:0005634">
    <property type="term" value="C:nucleus"/>
    <property type="evidence" value="ECO:0007669"/>
    <property type="project" value="UniProtKB-SubCell"/>
</dbReference>
<dbReference type="GO" id="GO:0006351">
    <property type="term" value="P:DNA-templated transcription"/>
    <property type="evidence" value="ECO:0007669"/>
    <property type="project" value="InterPro"/>
</dbReference>
<evidence type="ECO:0000256" key="4">
    <source>
        <dbReference type="ARBA" id="ARBA00023163"/>
    </source>
</evidence>
<keyword evidence="2" id="KW-0479">Metal-binding</keyword>
<comment type="subcellular location">
    <subcellularLocation>
        <location evidence="1">Nucleus</location>
    </subcellularLocation>
</comment>
<dbReference type="SMART" id="SM00066">
    <property type="entry name" value="GAL4"/>
    <property type="match status" value="1"/>
</dbReference>
<dbReference type="InterPro" id="IPR036864">
    <property type="entry name" value="Zn2-C6_fun-type_DNA-bd_sf"/>
</dbReference>
<feature type="region of interest" description="Disordered" evidence="6">
    <location>
        <begin position="779"/>
        <end position="854"/>
    </location>
</feature>
<dbReference type="SMART" id="SM00906">
    <property type="entry name" value="Fungal_trans"/>
    <property type="match status" value="1"/>
</dbReference>
<feature type="compositionally biased region" description="Polar residues" evidence="6">
    <location>
        <begin position="799"/>
        <end position="816"/>
    </location>
</feature>